<dbReference type="EMBL" id="CP060054">
    <property type="protein sequence ID" value="QNE07817.1"/>
    <property type="molecule type" value="Genomic_DNA"/>
</dbReference>
<geneLocation type="plasmid" evidence="2 3">
    <name>plas2</name>
</geneLocation>
<feature type="transmembrane region" description="Helical" evidence="1">
    <location>
        <begin position="25"/>
        <end position="44"/>
    </location>
</feature>
<evidence type="ECO:0000313" key="2">
    <source>
        <dbReference type="EMBL" id="QNE07817.1"/>
    </source>
</evidence>
<dbReference type="AlphaFoldDB" id="A0A7G6W1F2"/>
<keyword evidence="1" id="KW-1133">Transmembrane helix</keyword>
<dbReference type="Proteomes" id="UP000515297">
    <property type="component" value="Plasmid plas2"/>
</dbReference>
<gene>
    <name evidence="2" type="ORF">H4O24_19685</name>
</gene>
<keyword evidence="1" id="KW-0812">Transmembrane</keyword>
<accession>A0A7G6W1F2</accession>
<evidence type="ECO:0000256" key="1">
    <source>
        <dbReference type="SAM" id="Phobius"/>
    </source>
</evidence>
<reference evidence="2 3" key="1">
    <citation type="submission" date="2020-08" db="EMBL/GenBank/DDBJ databases">
        <authorList>
            <person name="Liu G."/>
            <person name="Sun C."/>
        </authorList>
    </citation>
    <scope>NUCLEOTIDE SEQUENCE [LARGE SCALE GENOMIC DNA]</scope>
    <source>
        <strain evidence="2 3">OT19</strain>
        <plasmid evidence="2 3">plas2</plasmid>
    </source>
</reference>
<name>A0A7G6W1F2_9SPHN</name>
<sequence length="91" mass="9771">MPLWLDLLRTPMAAPETKVLKRMRMTILSICAILLVSIAALAPLRAAVGIAAGGVVAALLAVLAVLVPIYVVTKNRADDRHLDTLCEDREP</sequence>
<keyword evidence="1" id="KW-0472">Membrane</keyword>
<keyword evidence="2" id="KW-0614">Plasmid</keyword>
<evidence type="ECO:0000313" key="3">
    <source>
        <dbReference type="Proteomes" id="UP000515297"/>
    </source>
</evidence>
<feature type="transmembrane region" description="Helical" evidence="1">
    <location>
        <begin position="50"/>
        <end position="72"/>
    </location>
</feature>
<protein>
    <submittedName>
        <fullName evidence="2">Uncharacterized protein</fullName>
    </submittedName>
</protein>
<organism evidence="2 3">
    <name type="scientific">Croceicoccus marinus</name>
    <dbReference type="NCBI Taxonomy" id="450378"/>
    <lineage>
        <taxon>Bacteria</taxon>
        <taxon>Pseudomonadati</taxon>
        <taxon>Pseudomonadota</taxon>
        <taxon>Alphaproteobacteria</taxon>
        <taxon>Sphingomonadales</taxon>
        <taxon>Erythrobacteraceae</taxon>
        <taxon>Croceicoccus</taxon>
    </lineage>
</organism>
<proteinExistence type="predicted"/>